<evidence type="ECO:0000313" key="2">
    <source>
        <dbReference type="Proteomes" id="UP001500305"/>
    </source>
</evidence>
<accession>A0ABP5QW81</accession>
<protein>
    <recommendedName>
        <fullName evidence="3">Alanine-rich protein</fullName>
    </recommendedName>
</protein>
<evidence type="ECO:0008006" key="3">
    <source>
        <dbReference type="Google" id="ProtNLM"/>
    </source>
</evidence>
<organism evidence="1 2">
    <name type="scientific">Kitasatospora cystarginea</name>
    <dbReference type="NCBI Taxonomy" id="58350"/>
    <lineage>
        <taxon>Bacteria</taxon>
        <taxon>Bacillati</taxon>
        <taxon>Actinomycetota</taxon>
        <taxon>Actinomycetes</taxon>
        <taxon>Kitasatosporales</taxon>
        <taxon>Streptomycetaceae</taxon>
        <taxon>Kitasatospora</taxon>
    </lineage>
</organism>
<sequence>MESSVLAFATDLIDEGAETFFGNLNDRAGVGGVTLASVYHQARDVFPHNPRRVVRYLEPGAAYFRPDPARWAGRRLAPLPAAAIGERDPFAEAAAEARRRGLKLHAWTVFCHNDRLGFSHPDTAPANAFGDRHLTELCPANPEVREYATTLVGEFARYGVDAIRAESLHFHGLRHGYHHERYFEELGPVAEALLGICFCPHCQAAAAAAGVPAAEVRQAVQDELRARLADERRAAEPAALDRLADGALAAYLDAAARSVTALAAEVTEAAAEHGMRLTFMDAAGPGRGWLSGIDLPALAGATHRIETLGYVKTPQALREQVSAFALHGVRPDSMAVVLRPMAEDCDGADNLAAKLRTLRELGVPEVEFYNYGLMRLSSLDRIGQALHGRPMTSVTPDR</sequence>
<dbReference type="RefSeq" id="WP_344636839.1">
    <property type="nucleotide sequence ID" value="NZ_BAAATR010000011.1"/>
</dbReference>
<dbReference type="Proteomes" id="UP001500305">
    <property type="component" value="Unassembled WGS sequence"/>
</dbReference>
<dbReference type="Gene3D" id="3.20.20.80">
    <property type="entry name" value="Glycosidases"/>
    <property type="match status" value="1"/>
</dbReference>
<proteinExistence type="predicted"/>
<dbReference type="InterPro" id="IPR017853">
    <property type="entry name" value="GH"/>
</dbReference>
<reference evidence="2" key="1">
    <citation type="journal article" date="2019" name="Int. J. Syst. Evol. Microbiol.">
        <title>The Global Catalogue of Microorganisms (GCM) 10K type strain sequencing project: providing services to taxonomists for standard genome sequencing and annotation.</title>
        <authorList>
            <consortium name="The Broad Institute Genomics Platform"/>
            <consortium name="The Broad Institute Genome Sequencing Center for Infectious Disease"/>
            <person name="Wu L."/>
            <person name="Ma J."/>
        </authorList>
    </citation>
    <scope>NUCLEOTIDE SEQUENCE [LARGE SCALE GENOMIC DNA]</scope>
    <source>
        <strain evidence="2">JCM 7356</strain>
    </source>
</reference>
<dbReference type="EMBL" id="BAAATR010000011">
    <property type="protein sequence ID" value="GAA2245946.1"/>
    <property type="molecule type" value="Genomic_DNA"/>
</dbReference>
<evidence type="ECO:0000313" key="1">
    <source>
        <dbReference type="EMBL" id="GAA2245946.1"/>
    </source>
</evidence>
<name>A0ABP5QW81_9ACTN</name>
<gene>
    <name evidence="1" type="ORF">GCM10010430_29850</name>
</gene>
<dbReference type="SUPFAM" id="SSF51445">
    <property type="entry name" value="(Trans)glycosidases"/>
    <property type="match status" value="1"/>
</dbReference>
<comment type="caution">
    <text evidence="1">The sequence shown here is derived from an EMBL/GenBank/DDBJ whole genome shotgun (WGS) entry which is preliminary data.</text>
</comment>
<keyword evidence="2" id="KW-1185">Reference proteome</keyword>